<evidence type="ECO:0000313" key="1">
    <source>
        <dbReference type="EMBL" id="PWL55244.1"/>
    </source>
</evidence>
<gene>
    <name evidence="1" type="ORF">DBY38_02250</name>
</gene>
<organism evidence="1 2">
    <name type="scientific">Clostridium cadaveris</name>
    <dbReference type="NCBI Taxonomy" id="1529"/>
    <lineage>
        <taxon>Bacteria</taxon>
        <taxon>Bacillati</taxon>
        <taxon>Bacillota</taxon>
        <taxon>Clostridia</taxon>
        <taxon>Eubacteriales</taxon>
        <taxon>Clostridiaceae</taxon>
        <taxon>Clostridium</taxon>
    </lineage>
</organism>
<dbReference type="Gene3D" id="1.10.30.50">
    <property type="match status" value="1"/>
</dbReference>
<reference evidence="1 2" key="1">
    <citation type="submission" date="2018-03" db="EMBL/GenBank/DDBJ databases">
        <title>The uncultured portion of the human microbiome is neutrally assembled.</title>
        <authorList>
            <person name="Jeraldo P."/>
            <person name="Boardman L."/>
            <person name="White B.A."/>
            <person name="Nelson H."/>
            <person name="Goldenfeld N."/>
            <person name="Chia N."/>
        </authorList>
    </citation>
    <scope>NUCLEOTIDE SEQUENCE [LARGE SCALE GENOMIC DNA]</scope>
    <source>
        <strain evidence="1">CIM:MAG 903</strain>
    </source>
</reference>
<dbReference type="Proteomes" id="UP000246114">
    <property type="component" value="Unassembled WGS sequence"/>
</dbReference>
<comment type="caution">
    <text evidence="1">The sequence shown here is derived from an EMBL/GenBank/DDBJ whole genome shotgun (WGS) entry which is preliminary data.</text>
</comment>
<protein>
    <submittedName>
        <fullName evidence="1">Uncharacterized protein</fullName>
    </submittedName>
</protein>
<evidence type="ECO:0000313" key="2">
    <source>
        <dbReference type="Proteomes" id="UP000246114"/>
    </source>
</evidence>
<sequence length="495" mass="56373">MSIAGLTLARMIKRENTSIRKVRCPMALLSGGGKLSGKSQSIVTTRRPKTRESGFGVKAGNTGGLYKIDKSVSAYELSPDHPVRITFSIPQDIDIFSGFGLWYAVDTNEPSEIKVRQIAGEKHRLTNKLFERPNWSKLGSMWLGDSELPSEVTFEFTTIATTRFYVYQALAGTVSEPQLDIAPPALKKNMYTFAPEALFILEEGTIKIEGKEITSTKEITLKNCNRCGRYLPINTANERQHLSFSNHCTAAHKVPCQHTTFSKLKKPGESEPSLILRNGFQLECRFCKKFRVNAALNPQRTVGQMREDGQRRRAIELLVNKAIGRSPVVQYRKEHDGRELSDDIWEKFDKKCFKCKTPLKLNQVNLDHTRPLSLLWPLDSTATALCKDCNTDKRAKMPSEFYTENELQELAYITGLSLEELKSGHPNVEVLDLLWRRREWIFSVFFEDPNFAKIHQGKDTRHLIVKALDKASQRAPEEQRYSFTEAYAAFLRNKN</sequence>
<dbReference type="EMBL" id="QAMZ01000009">
    <property type="protein sequence ID" value="PWL55244.1"/>
    <property type="molecule type" value="Genomic_DNA"/>
</dbReference>
<accession>A0A316MAD0</accession>
<name>A0A316MAD0_9CLOT</name>
<dbReference type="AlphaFoldDB" id="A0A316MAD0"/>
<proteinExistence type="predicted"/>